<name>A0A2N7PMJ2_9BACT</name>
<dbReference type="GO" id="GO:0042781">
    <property type="term" value="F:3'-tRNA processing endoribonuclease activity"/>
    <property type="evidence" value="ECO:0007669"/>
    <property type="project" value="TreeGrafter"/>
</dbReference>
<accession>A0A2N7PMJ2</accession>
<protein>
    <submittedName>
        <fullName evidence="2">MBL fold metallo-hydrolase</fullName>
    </submittedName>
</protein>
<keyword evidence="2" id="KW-0378">Hydrolase</keyword>
<gene>
    <name evidence="2" type="ORF">C0190_05570</name>
</gene>
<dbReference type="PANTHER" id="PTHR46018">
    <property type="entry name" value="ZINC PHOSPHODIESTERASE ELAC PROTEIN 1"/>
    <property type="match status" value="1"/>
</dbReference>
<dbReference type="Proteomes" id="UP000235460">
    <property type="component" value="Unassembled WGS sequence"/>
</dbReference>
<dbReference type="CDD" id="cd16272">
    <property type="entry name" value="RNaseZ_MBL-fold"/>
    <property type="match status" value="1"/>
</dbReference>
<sequence>MKLIILGSGTGWIRLDRNSPGYLVEVDDFCLLLDLGPGILKEILRIGKKLEDISAIFISHFHPDHVTDLIPFLFATRYSLGYKRVSPISLYASEDFAYFYNSLKLAFKEWIEPPKGLLDINLLPKLKKNKIFIGPFKAYTSPVKHNPESLAIRLEHQGKSLVYSGDTGYCEELIELSENADLLIIECSNSSGFYVEHHLSPEDIALISERAKVKRIILSHFYPHSENVDLSLIRNKFKGEIILAKDLMEIEI</sequence>
<dbReference type="SMART" id="SM00849">
    <property type="entry name" value="Lactamase_B"/>
    <property type="match status" value="1"/>
</dbReference>
<dbReference type="InterPro" id="IPR001279">
    <property type="entry name" value="Metallo-B-lactamas"/>
</dbReference>
<evidence type="ECO:0000313" key="3">
    <source>
        <dbReference type="Proteomes" id="UP000235460"/>
    </source>
</evidence>
<dbReference type="Pfam" id="PF23023">
    <property type="entry name" value="Anti-Pycsar_Apyc1"/>
    <property type="match status" value="1"/>
</dbReference>
<dbReference type="SUPFAM" id="SSF56281">
    <property type="entry name" value="Metallo-hydrolase/oxidoreductase"/>
    <property type="match status" value="1"/>
</dbReference>
<reference evidence="2 3" key="1">
    <citation type="submission" date="2018-01" db="EMBL/GenBank/DDBJ databases">
        <title>Metagenomic assembled genomes from two thermal pools in the Uzon Caldera, Kamchatka, Russia.</title>
        <authorList>
            <person name="Wilkins L."/>
            <person name="Ettinger C."/>
        </authorList>
    </citation>
    <scope>NUCLEOTIDE SEQUENCE [LARGE SCALE GENOMIC DNA]</scope>
    <source>
        <strain evidence="2">ZAV-08</strain>
    </source>
</reference>
<evidence type="ECO:0000313" key="2">
    <source>
        <dbReference type="EMBL" id="PMP66488.1"/>
    </source>
</evidence>
<dbReference type="InterPro" id="IPR036866">
    <property type="entry name" value="RibonucZ/Hydroxyglut_hydro"/>
</dbReference>
<organism evidence="2 3">
    <name type="scientific">Thermodesulfobacterium geofontis</name>
    <dbReference type="NCBI Taxonomy" id="1295609"/>
    <lineage>
        <taxon>Bacteria</taxon>
        <taxon>Pseudomonadati</taxon>
        <taxon>Thermodesulfobacteriota</taxon>
        <taxon>Thermodesulfobacteria</taxon>
        <taxon>Thermodesulfobacteriales</taxon>
        <taxon>Thermodesulfobacteriaceae</taxon>
        <taxon>Thermodesulfobacterium</taxon>
    </lineage>
</organism>
<dbReference type="Gene3D" id="3.60.15.10">
    <property type="entry name" value="Ribonuclease Z/Hydroxyacylglutathione hydrolase-like"/>
    <property type="match status" value="1"/>
</dbReference>
<comment type="caution">
    <text evidence="2">The sequence shown here is derived from an EMBL/GenBank/DDBJ whole genome shotgun (WGS) entry which is preliminary data.</text>
</comment>
<proteinExistence type="predicted"/>
<evidence type="ECO:0000259" key="1">
    <source>
        <dbReference type="SMART" id="SM00849"/>
    </source>
</evidence>
<feature type="domain" description="Metallo-beta-lactamase" evidence="1">
    <location>
        <begin position="18"/>
        <end position="220"/>
    </location>
</feature>
<dbReference type="EMBL" id="PNIK01000076">
    <property type="protein sequence ID" value="PMP66488.1"/>
    <property type="molecule type" value="Genomic_DNA"/>
</dbReference>
<dbReference type="AlphaFoldDB" id="A0A2N7PMJ2"/>
<dbReference type="PANTHER" id="PTHR46018:SF4">
    <property type="entry name" value="METALLO-HYDROLASE YHFI-RELATED"/>
    <property type="match status" value="1"/>
</dbReference>